<reference evidence="1" key="1">
    <citation type="journal article" date="2021" name="Proc. Natl. Acad. Sci. U.S.A.">
        <title>A Catalog of Tens of Thousands of Viruses from Human Metagenomes Reveals Hidden Associations with Chronic Diseases.</title>
        <authorList>
            <person name="Tisza M.J."/>
            <person name="Buck C.B."/>
        </authorList>
    </citation>
    <scope>NUCLEOTIDE SEQUENCE</scope>
    <source>
        <strain evidence="1">CtFlR8</strain>
    </source>
</reference>
<protein>
    <submittedName>
        <fullName evidence="1">Uncharacterized protein</fullName>
    </submittedName>
</protein>
<dbReference type="EMBL" id="BK059128">
    <property type="protein sequence ID" value="DAE32740.1"/>
    <property type="molecule type" value="Genomic_DNA"/>
</dbReference>
<organism evidence="1">
    <name type="scientific">virus sp. ctFlR8</name>
    <dbReference type="NCBI Taxonomy" id="2825811"/>
    <lineage>
        <taxon>Viruses</taxon>
    </lineage>
</organism>
<evidence type="ECO:0000313" key="1">
    <source>
        <dbReference type="EMBL" id="DAE32740.1"/>
    </source>
</evidence>
<proteinExistence type="predicted"/>
<accession>A0A8S5RNY9</accession>
<sequence length="208" mass="24444">MNYYIGQRFGKVVIIGEEKYEKNRKYVKVKCDCGKTKYVRTDQLKKAKSCGCLNKNSYGMSSKDYEKLYGVWSNMRKRCYDPKSERYYSYGEKGICICEKWKNDFHSFADWCLENGWNPKLSIERIDVHKNYCPENCTFITMKEQARNKTSNVLITKNGETRCATEWGELLGINPKSIMARIYRGYNDPNVILFQGDLRELRRSSNGK</sequence>
<name>A0A8S5RNY9_9VIRU</name>